<sequence length="12" mass="1387">MSHMGKNRILLS</sequence>
<dbReference type="Proteomes" id="UP001162483">
    <property type="component" value="Unassembled WGS sequence"/>
</dbReference>
<keyword evidence="2" id="KW-1185">Reference proteome</keyword>
<reference evidence="1" key="1">
    <citation type="submission" date="2023-05" db="EMBL/GenBank/DDBJ databases">
        <authorList>
            <person name="Stuckert A."/>
        </authorList>
    </citation>
    <scope>NUCLEOTIDE SEQUENCE</scope>
</reference>
<organism evidence="1 2">
    <name type="scientific">Staurois parvus</name>
    <dbReference type="NCBI Taxonomy" id="386267"/>
    <lineage>
        <taxon>Eukaryota</taxon>
        <taxon>Metazoa</taxon>
        <taxon>Chordata</taxon>
        <taxon>Craniata</taxon>
        <taxon>Vertebrata</taxon>
        <taxon>Euteleostomi</taxon>
        <taxon>Amphibia</taxon>
        <taxon>Batrachia</taxon>
        <taxon>Anura</taxon>
        <taxon>Neobatrachia</taxon>
        <taxon>Ranoidea</taxon>
        <taxon>Ranidae</taxon>
        <taxon>Staurois</taxon>
    </lineage>
</organism>
<dbReference type="EMBL" id="CATNWA010007371">
    <property type="protein sequence ID" value="CAI9553919.1"/>
    <property type="molecule type" value="Genomic_DNA"/>
</dbReference>
<name>A0ABN9C1N9_9NEOB</name>
<gene>
    <name evidence="1" type="ORF">SPARVUS_LOCUS4118556</name>
</gene>
<evidence type="ECO:0000313" key="1">
    <source>
        <dbReference type="EMBL" id="CAI9553919.1"/>
    </source>
</evidence>
<protein>
    <submittedName>
        <fullName evidence="1">Uncharacterized protein</fullName>
    </submittedName>
</protein>
<comment type="caution">
    <text evidence="1">The sequence shown here is derived from an EMBL/GenBank/DDBJ whole genome shotgun (WGS) entry which is preliminary data.</text>
</comment>
<accession>A0ABN9C1N9</accession>
<evidence type="ECO:0000313" key="2">
    <source>
        <dbReference type="Proteomes" id="UP001162483"/>
    </source>
</evidence>
<proteinExistence type="predicted"/>